<feature type="transmembrane region" description="Helical" evidence="1">
    <location>
        <begin position="46"/>
        <end position="62"/>
    </location>
</feature>
<evidence type="ECO:0008006" key="4">
    <source>
        <dbReference type="Google" id="ProtNLM"/>
    </source>
</evidence>
<sequence>MDNGRVAALDAGRALAIVGGVAVHLSFQFPYLPYAVTLVARMGQDGLQLFFVISAITIFVALESTSQSISKLFACTMAFRLLGGSFFRSCLRTICVRGSLSVEHVQGHPVLVDQPAIAHVRGGSHGEGCCE</sequence>
<keyword evidence="1" id="KW-0472">Membrane</keyword>
<dbReference type="AlphaFoldDB" id="A0A7Z7B2R8"/>
<keyword evidence="1" id="KW-0812">Transmembrane</keyword>
<evidence type="ECO:0000313" key="2">
    <source>
        <dbReference type="EMBL" id="SDH09363.1"/>
    </source>
</evidence>
<reference evidence="2" key="1">
    <citation type="submission" date="2016-10" db="EMBL/GenBank/DDBJ databases">
        <authorList>
            <person name="Varghese N."/>
            <person name="Submissions S."/>
        </authorList>
    </citation>
    <scope>NUCLEOTIDE SEQUENCE [LARGE SCALE GENOMIC DNA]</scope>
    <source>
        <strain evidence="2">YR281</strain>
    </source>
</reference>
<evidence type="ECO:0000256" key="1">
    <source>
        <dbReference type="SAM" id="Phobius"/>
    </source>
</evidence>
<name>A0A7Z7B2R8_9BURK</name>
<keyword evidence="1" id="KW-1133">Transmembrane helix</keyword>
<protein>
    <recommendedName>
        <fullName evidence="4">Acyltransferase 3 domain-containing protein</fullName>
    </recommendedName>
</protein>
<comment type="caution">
    <text evidence="2">The sequence shown here is derived from an EMBL/GenBank/DDBJ whole genome shotgun (WGS) entry which is preliminary data.</text>
</comment>
<keyword evidence="3" id="KW-1185">Reference proteome</keyword>
<proteinExistence type="predicted"/>
<organism evidence="2 3">
    <name type="scientific">Paraburkholderia steynii</name>
    <dbReference type="NCBI Taxonomy" id="1245441"/>
    <lineage>
        <taxon>Bacteria</taxon>
        <taxon>Pseudomonadati</taxon>
        <taxon>Pseudomonadota</taxon>
        <taxon>Betaproteobacteria</taxon>
        <taxon>Burkholderiales</taxon>
        <taxon>Burkholderiaceae</taxon>
        <taxon>Paraburkholderia</taxon>
    </lineage>
</organism>
<dbReference type="Proteomes" id="UP000198900">
    <property type="component" value="Unassembled WGS sequence"/>
</dbReference>
<gene>
    <name evidence="2" type="ORF">SAMN04487926_1028</name>
</gene>
<feature type="transmembrane region" description="Helical" evidence="1">
    <location>
        <begin position="12"/>
        <end position="34"/>
    </location>
</feature>
<evidence type="ECO:0000313" key="3">
    <source>
        <dbReference type="Proteomes" id="UP000198900"/>
    </source>
</evidence>
<dbReference type="EMBL" id="FNDI01000002">
    <property type="protein sequence ID" value="SDH09363.1"/>
    <property type="molecule type" value="Genomic_DNA"/>
</dbReference>
<accession>A0A7Z7B2R8</accession>